<dbReference type="InterPro" id="IPR011990">
    <property type="entry name" value="TPR-like_helical_dom_sf"/>
</dbReference>
<dbReference type="SUPFAM" id="SSF48452">
    <property type="entry name" value="TPR-like"/>
    <property type="match status" value="1"/>
</dbReference>
<dbReference type="GO" id="GO:0005829">
    <property type="term" value="C:cytosol"/>
    <property type="evidence" value="ECO:0007669"/>
    <property type="project" value="TreeGrafter"/>
</dbReference>
<protein>
    <recommendedName>
        <fullName evidence="13">MalT-like TPR region domain-containing protein</fullName>
    </recommendedName>
</protein>
<keyword evidence="5" id="KW-0677">Repeat</keyword>
<comment type="subcellular location">
    <subcellularLocation>
        <location evidence="2">Cytoplasm</location>
    </subcellularLocation>
    <subcellularLocation>
        <location evidence="1">Peroxisome</location>
    </subcellularLocation>
</comment>
<dbReference type="Proteomes" id="UP000077521">
    <property type="component" value="Unassembled WGS sequence"/>
</dbReference>
<reference evidence="11" key="1">
    <citation type="submission" date="2016-04" db="EMBL/GenBank/DDBJ databases">
        <authorList>
            <person name="Nguyen H.D."/>
            <person name="Samba Siva P."/>
            <person name="Cullis J."/>
            <person name="Levesque C.A."/>
            <person name="Hambleton S."/>
        </authorList>
    </citation>
    <scope>NUCLEOTIDE SEQUENCE</scope>
    <source>
        <strain evidence="11">DAOMC 236416</strain>
    </source>
</reference>
<evidence type="ECO:0000256" key="9">
    <source>
        <dbReference type="SAM" id="Coils"/>
    </source>
</evidence>
<sequence>MHTTTSRQGGHQQIFLRRKLAAEDVHKLEVKGALVSSRKARTHSTGIMLSSSVSSMRRSALQACSRGMVASSSASLIAVPARALLRSSQRASILLSSRASSALPPQAVGRRDFSQASASRAVSTTPTSSINDPAEEEAQRFLEEGTALIESGDIENAKKAYERSLAIKESSSALFNLGVCQYHNKDLTGAIASWNRVVELSPNSSDAHMNIASAFVMSVPPRPDLAVDHLKTAASISPEDAEIQFNLGAVLEACEQLEEAGKAYQRALDGGIARAETNLRNVSAKLATALLAVKDHEKNMEKAAQESAAAQKKDSQ</sequence>
<evidence type="ECO:0000256" key="6">
    <source>
        <dbReference type="ARBA" id="ARBA00022803"/>
    </source>
</evidence>
<dbReference type="PANTHER" id="PTHR10130">
    <property type="entry name" value="PEROXISOMAL TARGETING SIGNAL 1 RECEPTOR PEX5"/>
    <property type="match status" value="1"/>
</dbReference>
<evidence type="ECO:0000256" key="7">
    <source>
        <dbReference type="ARBA" id="ARBA00023140"/>
    </source>
</evidence>
<evidence type="ECO:0000256" key="8">
    <source>
        <dbReference type="PROSITE-ProRule" id="PRU00339"/>
    </source>
</evidence>
<evidence type="ECO:0008006" key="13">
    <source>
        <dbReference type="Google" id="ProtNLM"/>
    </source>
</evidence>
<evidence type="ECO:0000256" key="1">
    <source>
        <dbReference type="ARBA" id="ARBA00004275"/>
    </source>
</evidence>
<evidence type="ECO:0000313" key="11">
    <source>
        <dbReference type="EMBL" id="KAE8253983.1"/>
    </source>
</evidence>
<feature type="coiled-coil region" evidence="9">
    <location>
        <begin position="286"/>
        <end position="313"/>
    </location>
</feature>
<comment type="similarity">
    <text evidence="3">Belongs to the peroxisomal targeting signal receptor family.</text>
</comment>
<reference evidence="11" key="2">
    <citation type="journal article" date="2019" name="IMA Fungus">
        <title>Genome sequencing and comparison of five Tilletia species to identify candidate genes for the detection of regulated species infecting wheat.</title>
        <authorList>
            <person name="Nguyen H.D.T."/>
            <person name="Sultana T."/>
            <person name="Kesanakurti P."/>
            <person name="Hambleton S."/>
        </authorList>
    </citation>
    <scope>NUCLEOTIDE SEQUENCE</scope>
    <source>
        <strain evidence="11">DAOMC 236416</strain>
    </source>
</reference>
<keyword evidence="4" id="KW-0963">Cytoplasm</keyword>
<accession>A0A8T8T1H8</accession>
<organism evidence="11 12">
    <name type="scientific">Tilletia indica</name>
    <dbReference type="NCBI Taxonomy" id="43049"/>
    <lineage>
        <taxon>Eukaryota</taxon>
        <taxon>Fungi</taxon>
        <taxon>Dikarya</taxon>
        <taxon>Basidiomycota</taxon>
        <taxon>Ustilaginomycotina</taxon>
        <taxon>Exobasidiomycetes</taxon>
        <taxon>Tilletiales</taxon>
        <taxon>Tilletiaceae</taxon>
        <taxon>Tilletia</taxon>
    </lineage>
</organism>
<dbReference type="EMBL" id="LWDF02000207">
    <property type="protein sequence ID" value="KAE8253983.1"/>
    <property type="molecule type" value="Genomic_DNA"/>
</dbReference>
<dbReference type="PANTHER" id="PTHR10130:SF0">
    <property type="entry name" value="GH08708P"/>
    <property type="match status" value="1"/>
</dbReference>
<evidence type="ECO:0000313" key="12">
    <source>
        <dbReference type="Proteomes" id="UP000077521"/>
    </source>
</evidence>
<dbReference type="SMART" id="SM00028">
    <property type="entry name" value="TPR"/>
    <property type="match status" value="3"/>
</dbReference>
<evidence type="ECO:0000256" key="3">
    <source>
        <dbReference type="ARBA" id="ARBA00005348"/>
    </source>
</evidence>
<dbReference type="AlphaFoldDB" id="A0A8T8T1H8"/>
<dbReference type="Pfam" id="PF13432">
    <property type="entry name" value="TPR_16"/>
    <property type="match status" value="2"/>
</dbReference>
<dbReference type="Gene3D" id="1.25.40.10">
    <property type="entry name" value="Tetratricopeptide repeat domain"/>
    <property type="match status" value="1"/>
</dbReference>
<proteinExistence type="inferred from homology"/>
<feature type="compositionally biased region" description="Polar residues" evidence="10">
    <location>
        <begin position="114"/>
        <end position="131"/>
    </location>
</feature>
<evidence type="ECO:0000256" key="10">
    <source>
        <dbReference type="SAM" id="MobiDB-lite"/>
    </source>
</evidence>
<dbReference type="InterPro" id="IPR024111">
    <property type="entry name" value="PEX5/PEX5L"/>
</dbReference>
<feature type="repeat" description="TPR" evidence="8">
    <location>
        <begin position="171"/>
        <end position="204"/>
    </location>
</feature>
<feature type="region of interest" description="Disordered" evidence="10">
    <location>
        <begin position="106"/>
        <end position="134"/>
    </location>
</feature>
<keyword evidence="9" id="KW-0175">Coiled coil</keyword>
<evidence type="ECO:0000256" key="2">
    <source>
        <dbReference type="ARBA" id="ARBA00004496"/>
    </source>
</evidence>
<dbReference type="GO" id="GO:0005778">
    <property type="term" value="C:peroxisomal membrane"/>
    <property type="evidence" value="ECO:0007669"/>
    <property type="project" value="TreeGrafter"/>
</dbReference>
<name>A0A8T8T1H8_9BASI</name>
<comment type="caution">
    <text evidence="11">The sequence shown here is derived from an EMBL/GenBank/DDBJ whole genome shotgun (WGS) entry which is preliminary data.</text>
</comment>
<evidence type="ECO:0000256" key="4">
    <source>
        <dbReference type="ARBA" id="ARBA00022490"/>
    </source>
</evidence>
<evidence type="ECO:0000256" key="5">
    <source>
        <dbReference type="ARBA" id="ARBA00022737"/>
    </source>
</evidence>
<dbReference type="GO" id="GO:0016560">
    <property type="term" value="P:protein import into peroxisome matrix, docking"/>
    <property type="evidence" value="ECO:0007669"/>
    <property type="project" value="TreeGrafter"/>
</dbReference>
<dbReference type="InterPro" id="IPR019734">
    <property type="entry name" value="TPR_rpt"/>
</dbReference>
<dbReference type="GO" id="GO:0005052">
    <property type="term" value="F:peroxisome matrix targeting signal-1 binding"/>
    <property type="evidence" value="ECO:0007669"/>
    <property type="project" value="TreeGrafter"/>
</dbReference>
<gene>
    <name evidence="11" type="ORF">A4X13_0g3583</name>
</gene>
<keyword evidence="7" id="KW-0576">Peroxisome</keyword>
<dbReference type="PROSITE" id="PS50005">
    <property type="entry name" value="TPR"/>
    <property type="match status" value="1"/>
</dbReference>
<keyword evidence="6 8" id="KW-0802">TPR repeat</keyword>
<keyword evidence="12" id="KW-1185">Reference proteome</keyword>